<dbReference type="EMBL" id="CM000881">
    <property type="protein sequence ID" value="PNT71231.1"/>
    <property type="molecule type" value="Genomic_DNA"/>
</dbReference>
<dbReference type="EMBL" id="CM000881">
    <property type="protein sequence ID" value="KQK06188.1"/>
    <property type="molecule type" value="Genomic_DNA"/>
</dbReference>
<protein>
    <recommendedName>
        <fullName evidence="5">TPX2 C-terminal domain-containing protein</fullName>
    </recommendedName>
</protein>
<dbReference type="Gramene" id="KQK06195">
    <property type="protein sequence ID" value="KQK06195"/>
    <property type="gene ID" value="BRADI_2g25040v3"/>
</dbReference>
<feature type="region of interest" description="Disordered" evidence="1">
    <location>
        <begin position="678"/>
        <end position="746"/>
    </location>
</feature>
<name>I1HJB0_BRADI</name>
<dbReference type="Gramene" id="PNT71231">
    <property type="protein sequence ID" value="PNT71231"/>
    <property type="gene ID" value="BRADI_2g25040v3"/>
</dbReference>
<keyword evidence="4" id="KW-1185">Reference proteome</keyword>
<dbReference type="EnsemblPlants" id="KQK06190">
    <property type="protein sequence ID" value="KQK06190"/>
    <property type="gene ID" value="BRADI_2g25040v3"/>
</dbReference>
<reference evidence="2" key="2">
    <citation type="submission" date="2017-06" db="EMBL/GenBank/DDBJ databases">
        <title>WGS assembly of Brachypodium distachyon.</title>
        <authorList>
            <consortium name="The International Brachypodium Initiative"/>
            <person name="Lucas S."/>
            <person name="Harmon-Smith M."/>
            <person name="Lail K."/>
            <person name="Tice H."/>
            <person name="Grimwood J."/>
            <person name="Bruce D."/>
            <person name="Barry K."/>
            <person name="Shu S."/>
            <person name="Lindquist E."/>
            <person name="Wang M."/>
            <person name="Pitluck S."/>
            <person name="Vogel J.P."/>
            <person name="Garvin D.F."/>
            <person name="Mockler T.C."/>
            <person name="Schmutz J."/>
            <person name="Rokhsar D."/>
            <person name="Bevan M.W."/>
        </authorList>
    </citation>
    <scope>NUCLEOTIDE SEQUENCE</scope>
    <source>
        <strain evidence="2">Bd21</strain>
    </source>
</reference>
<dbReference type="InterPro" id="IPR044216">
    <property type="entry name" value="WDL7"/>
</dbReference>
<dbReference type="RefSeq" id="XP_010231365.1">
    <property type="nucleotide sequence ID" value="XM_010233063.2"/>
</dbReference>
<dbReference type="Proteomes" id="UP000008810">
    <property type="component" value="Chromosome 2"/>
</dbReference>
<dbReference type="RefSeq" id="XP_014755090.1">
    <property type="nucleotide sequence ID" value="XM_014899604.2"/>
</dbReference>
<dbReference type="Gramene" id="KQK06194">
    <property type="protein sequence ID" value="KQK06194"/>
    <property type="gene ID" value="BRADI_2g25040v3"/>
</dbReference>
<reference evidence="2 3" key="1">
    <citation type="journal article" date="2010" name="Nature">
        <title>Genome sequencing and analysis of the model grass Brachypodium distachyon.</title>
        <authorList>
            <consortium name="International Brachypodium Initiative"/>
        </authorList>
    </citation>
    <scope>NUCLEOTIDE SEQUENCE [LARGE SCALE GENOMIC DNA]</scope>
    <source>
        <strain evidence="2">Bd21</strain>
        <strain evidence="3">cv. Bd21</strain>
    </source>
</reference>
<dbReference type="EMBL" id="CM000881">
    <property type="protein sequence ID" value="KQK06194.1"/>
    <property type="molecule type" value="Genomic_DNA"/>
</dbReference>
<dbReference type="EnsemblPlants" id="KQK06188">
    <property type="protein sequence ID" value="KQK06188"/>
    <property type="gene ID" value="BRADI_2g25040v3"/>
</dbReference>
<accession>I1HJB0</accession>
<dbReference type="HOGENOM" id="CLU_020770_0_0_1"/>
<feature type="compositionally biased region" description="Basic and acidic residues" evidence="1">
    <location>
        <begin position="318"/>
        <end position="330"/>
    </location>
</feature>
<dbReference type="Gramene" id="KQK06193">
    <property type="protein sequence ID" value="KQK06193"/>
    <property type="gene ID" value="BRADI_2g25040v3"/>
</dbReference>
<dbReference type="EMBL" id="CM000881">
    <property type="protein sequence ID" value="KQK06190.1"/>
    <property type="molecule type" value="Genomic_DNA"/>
</dbReference>
<dbReference type="OMA" id="PQVFDHG"/>
<feature type="compositionally biased region" description="Basic and acidic residues" evidence="1">
    <location>
        <begin position="393"/>
        <end position="406"/>
    </location>
</feature>
<dbReference type="EMBL" id="CM000881">
    <property type="protein sequence ID" value="KQK06195.1"/>
    <property type="molecule type" value="Genomic_DNA"/>
</dbReference>
<dbReference type="Gramene" id="KQK06189">
    <property type="protein sequence ID" value="KQK06189"/>
    <property type="gene ID" value="BRADI_2g25040v3"/>
</dbReference>
<dbReference type="EnsemblPlants" id="KQK06194">
    <property type="protein sequence ID" value="KQK06194"/>
    <property type="gene ID" value="BRADI_2g25040v3"/>
</dbReference>
<feature type="compositionally biased region" description="Low complexity" evidence="1">
    <location>
        <begin position="307"/>
        <end position="317"/>
    </location>
</feature>
<organism evidence="2">
    <name type="scientific">Brachypodium distachyon</name>
    <name type="common">Purple false brome</name>
    <name type="synonym">Trachynia distachya</name>
    <dbReference type="NCBI Taxonomy" id="15368"/>
    <lineage>
        <taxon>Eukaryota</taxon>
        <taxon>Viridiplantae</taxon>
        <taxon>Streptophyta</taxon>
        <taxon>Embryophyta</taxon>
        <taxon>Tracheophyta</taxon>
        <taxon>Spermatophyta</taxon>
        <taxon>Magnoliopsida</taxon>
        <taxon>Liliopsida</taxon>
        <taxon>Poales</taxon>
        <taxon>Poaceae</taxon>
        <taxon>BOP clade</taxon>
        <taxon>Pooideae</taxon>
        <taxon>Stipodae</taxon>
        <taxon>Brachypodieae</taxon>
        <taxon>Brachypodium</taxon>
    </lineage>
</organism>
<dbReference type="EnsemblPlants" id="KQK06193">
    <property type="protein sequence ID" value="KQK06193"/>
    <property type="gene ID" value="BRADI_2g25040v3"/>
</dbReference>
<dbReference type="EnsemblPlants" id="KQK06195">
    <property type="protein sequence ID" value="KQK06195"/>
    <property type="gene ID" value="BRADI_2g25040v3"/>
</dbReference>
<feature type="compositionally biased region" description="Pro residues" evidence="1">
    <location>
        <begin position="707"/>
        <end position="718"/>
    </location>
</feature>
<gene>
    <name evidence="3" type="primary">LOC100831327</name>
    <name evidence="2" type="ORF">BRADI_2g25040v3</name>
</gene>
<dbReference type="EMBL" id="CM000881">
    <property type="protein sequence ID" value="KQK06193.1"/>
    <property type="molecule type" value="Genomic_DNA"/>
</dbReference>
<feature type="compositionally biased region" description="Basic and acidic residues" evidence="1">
    <location>
        <begin position="493"/>
        <end position="506"/>
    </location>
</feature>
<feature type="compositionally biased region" description="Polar residues" evidence="1">
    <location>
        <begin position="693"/>
        <end position="702"/>
    </location>
</feature>
<feature type="compositionally biased region" description="Basic and acidic residues" evidence="1">
    <location>
        <begin position="369"/>
        <end position="381"/>
    </location>
</feature>
<dbReference type="PANTHER" id="PTHR47067:SF25">
    <property type="entry name" value="OS05G0420500 PROTEIN"/>
    <property type="match status" value="1"/>
</dbReference>
<dbReference type="EMBL" id="CM000881">
    <property type="protein sequence ID" value="KQK06192.1"/>
    <property type="molecule type" value="Genomic_DNA"/>
</dbReference>
<dbReference type="KEGG" id="bdi:100831327"/>
<dbReference type="EMBL" id="CM000881">
    <property type="protein sequence ID" value="KQK06191.1"/>
    <property type="molecule type" value="Genomic_DNA"/>
</dbReference>
<dbReference type="Gramene" id="KQK06190">
    <property type="protein sequence ID" value="KQK06190"/>
    <property type="gene ID" value="BRADI_2g25040v3"/>
</dbReference>
<feature type="region of interest" description="Disordered" evidence="1">
    <location>
        <begin position="304"/>
        <end position="575"/>
    </location>
</feature>
<sequence>MATEVNQNCFAWPHEESSVQDSSQGTPQVFDHGSISFGRFDLESLAWEKWSVFTNDRRTEEFVKFNGLVAKKKAYFEEYFKRIRELKALQQQNQQTELNLEYSGDGSDSSQTGEDEPAAKHGSPTGSGTLVEDFLEQIAAETTPEHELGCYKDHNESLSNGISSSAHSLSLGGLQIIGEETGENASGDNCSHRMDMLQQNAKCSKDDLAMPDVTTENPKRTIEECPRISQASKLIPKTIKITSSYIPGRSFANKGPDSSKPIVIHQVAKSGTVQPLRMPKAATSTVVGNTGRSKILAKESPGVIAVRRPSSAASQRPSTRERRPVTRDVSQKPTEMASPCRPSTAERRLATRERAANQTNVATPCRPSTADRRPITKESTPKRANIATPHRPSTADRRPITKESAPKHANVATPHRPSTADRRPITKELAPKHANVATPRRPSTAERRPATREMTPKHFGVANPCWPSTAERHHVTRGTAQKHADLVTLRRPSTAERRPITRETAPKHANVGPSRRPSTAERRPVARDSVLKHANVSSSCWPSTPERRLSRDSPPKPADVAIMPCRPSTGQRRAITKETTLKLDPKTPIRLRAVPGDSNGVMATAVHSNRIAVTPQKAITPNLVKSGKPEIKSYGKERLELQLGGKQKSSSVNLPPRKILTSSHRANRVIEDIRKSNKQVMQETVGSRVFASKSVTPSQTGSVKRVPNPPPPPPPPRRPSQTVSKPSPNKPSGGGRKPKASTPHWH</sequence>
<dbReference type="PANTHER" id="PTHR47067">
    <property type="entry name" value="TPX2 (TARGETING PROTEIN FOR XKLP2) PROTEIN FAMILY-RELATED"/>
    <property type="match status" value="1"/>
</dbReference>
<dbReference type="EnsemblPlants" id="KQK06192">
    <property type="protein sequence ID" value="KQK06192"/>
    <property type="gene ID" value="BRADI_2g25040v3"/>
</dbReference>
<feature type="compositionally biased region" description="Basic and acidic residues" evidence="1">
    <location>
        <begin position="344"/>
        <end position="355"/>
    </location>
</feature>
<dbReference type="EnsemblPlants" id="PNT71231">
    <property type="protein sequence ID" value="PNT71231"/>
    <property type="gene ID" value="BRADI_2g25040v3"/>
</dbReference>
<dbReference type="AlphaFoldDB" id="I1HJB0"/>
<dbReference type="Gramene" id="KQK06192">
    <property type="protein sequence ID" value="KQK06192"/>
    <property type="gene ID" value="BRADI_2g25040v3"/>
</dbReference>
<dbReference type="EnsemblPlants" id="KQK06191">
    <property type="protein sequence ID" value="KQK06191"/>
    <property type="gene ID" value="BRADI_2g25040v3"/>
</dbReference>
<proteinExistence type="predicted"/>
<evidence type="ECO:0000313" key="3">
    <source>
        <dbReference type="EnsemblPlants" id="KQK06188"/>
    </source>
</evidence>
<feature type="region of interest" description="Disordered" evidence="1">
    <location>
        <begin position="100"/>
        <end position="129"/>
    </location>
</feature>
<dbReference type="Gramene" id="KQK06188">
    <property type="protein sequence ID" value="KQK06188"/>
    <property type="gene ID" value="BRADI_2g25040v3"/>
</dbReference>
<evidence type="ECO:0000313" key="4">
    <source>
        <dbReference type="Proteomes" id="UP000008810"/>
    </source>
</evidence>
<feature type="compositionally biased region" description="Basic and acidic residues" evidence="1">
    <location>
        <begin position="545"/>
        <end position="554"/>
    </location>
</feature>
<dbReference type="EnsemblPlants" id="KQK06189">
    <property type="protein sequence ID" value="KQK06189"/>
    <property type="gene ID" value="BRADI_2g25040v3"/>
</dbReference>
<feature type="compositionally biased region" description="Basic and acidic residues" evidence="1">
    <location>
        <begin position="443"/>
        <end position="456"/>
    </location>
</feature>
<dbReference type="ExpressionAtlas" id="I1HJB0">
    <property type="expression patterns" value="baseline"/>
</dbReference>
<dbReference type="Gramene" id="KQK06191">
    <property type="protein sequence ID" value="KQK06191"/>
    <property type="gene ID" value="BRADI_2g25040v3"/>
</dbReference>
<dbReference type="OrthoDB" id="621651at2759"/>
<dbReference type="EMBL" id="CM000881">
    <property type="protein sequence ID" value="KQK06189.1"/>
    <property type="molecule type" value="Genomic_DNA"/>
</dbReference>
<feature type="compositionally biased region" description="Basic and acidic residues" evidence="1">
    <location>
        <begin position="518"/>
        <end position="531"/>
    </location>
</feature>
<dbReference type="RefSeq" id="XP_010231364.1">
    <property type="nucleotide sequence ID" value="XM_010233062.3"/>
</dbReference>
<feature type="compositionally biased region" description="Basic and acidic residues" evidence="1">
    <location>
        <begin position="418"/>
        <end position="431"/>
    </location>
</feature>
<reference evidence="3" key="3">
    <citation type="submission" date="2018-08" db="UniProtKB">
        <authorList>
            <consortium name="EnsemblPlants"/>
        </authorList>
    </citation>
    <scope>IDENTIFICATION</scope>
    <source>
        <strain evidence="3">cv. Bd21</strain>
    </source>
</reference>
<evidence type="ECO:0000313" key="2">
    <source>
        <dbReference type="EMBL" id="PNT71231.1"/>
    </source>
</evidence>
<dbReference type="RefSeq" id="XP_010231363.1">
    <property type="nucleotide sequence ID" value="XM_010233061.3"/>
</dbReference>
<evidence type="ECO:0000256" key="1">
    <source>
        <dbReference type="SAM" id="MobiDB-lite"/>
    </source>
</evidence>
<dbReference type="GeneID" id="100831327"/>
<evidence type="ECO:0008006" key="5">
    <source>
        <dbReference type="Google" id="ProtNLM"/>
    </source>
</evidence>
<dbReference type="eggNOG" id="ENOG502QTXN">
    <property type="taxonomic scope" value="Eukaryota"/>
</dbReference>